<reference evidence="3" key="1">
    <citation type="submission" date="2016-10" db="EMBL/GenBank/DDBJ databases">
        <authorList>
            <person name="Varghese N."/>
            <person name="Submissions S."/>
        </authorList>
    </citation>
    <scope>NUCLEOTIDE SEQUENCE [LARGE SCALE GENOMIC DNA]</scope>
    <source>
        <strain evidence="3">GAS369</strain>
    </source>
</reference>
<feature type="transmembrane region" description="Helical" evidence="1">
    <location>
        <begin position="135"/>
        <end position="161"/>
    </location>
</feature>
<organism evidence="2 3">
    <name type="scientific">Bradyrhizobium canariense</name>
    <dbReference type="NCBI Taxonomy" id="255045"/>
    <lineage>
        <taxon>Bacteria</taxon>
        <taxon>Pseudomonadati</taxon>
        <taxon>Pseudomonadota</taxon>
        <taxon>Alphaproteobacteria</taxon>
        <taxon>Hyphomicrobiales</taxon>
        <taxon>Nitrobacteraceae</taxon>
        <taxon>Bradyrhizobium</taxon>
    </lineage>
</organism>
<name>A0A1H1XKZ5_9BRAD</name>
<dbReference type="Proteomes" id="UP000243904">
    <property type="component" value="Chromosome I"/>
</dbReference>
<evidence type="ECO:0000256" key="1">
    <source>
        <dbReference type="SAM" id="Phobius"/>
    </source>
</evidence>
<dbReference type="Gene3D" id="1.20.120.1760">
    <property type="match status" value="1"/>
</dbReference>
<accession>A0A1H1XKZ5</accession>
<keyword evidence="3" id="KW-1185">Reference proteome</keyword>
<keyword evidence="2" id="KW-0808">Transferase</keyword>
<evidence type="ECO:0000313" key="3">
    <source>
        <dbReference type="Proteomes" id="UP000243904"/>
    </source>
</evidence>
<dbReference type="AlphaFoldDB" id="A0A1H1XKZ5"/>
<gene>
    <name evidence="2" type="ORF">SAMN05444158_4377</name>
</gene>
<keyword evidence="1" id="KW-0472">Membrane</keyword>
<dbReference type="EMBL" id="LT629750">
    <property type="protein sequence ID" value="SDT09890.1"/>
    <property type="molecule type" value="Genomic_DNA"/>
</dbReference>
<proteinExistence type="predicted"/>
<sequence length="227" mass="23724">MTSSPCASREVSRAGPRYAFLAATSLTLLKPLLRRALRPIAGRLYEAGVTANQVTSTSLIGSVLVGALLCRFADYSSLFAMLPAWLVARTAFAAVDGTLAIEFGQKSRLGGVLNEVGDVVSDIALFSPLAFVPPFSGASIALVVCFAAMSEFVGVAGTMLSGTRRLEGPLGKVDRSIVLALVAIAIAACGRLPEGAWLVVPALCLGPVITIWNRLRFALVERGTQTG</sequence>
<dbReference type="InterPro" id="IPR043130">
    <property type="entry name" value="CDP-OH_PTrfase_TM_dom"/>
</dbReference>
<evidence type="ECO:0000313" key="2">
    <source>
        <dbReference type="EMBL" id="SDT09890.1"/>
    </source>
</evidence>
<feature type="transmembrane region" description="Helical" evidence="1">
    <location>
        <begin position="173"/>
        <end position="190"/>
    </location>
</feature>
<protein>
    <submittedName>
        <fullName evidence="2">CDP-diacylglycerol--glycerol-3-phosphate 3-phosphatidyltransferase</fullName>
    </submittedName>
</protein>
<keyword evidence="1" id="KW-1133">Transmembrane helix</keyword>
<dbReference type="GO" id="GO:0016740">
    <property type="term" value="F:transferase activity"/>
    <property type="evidence" value="ECO:0007669"/>
    <property type="project" value="UniProtKB-KW"/>
</dbReference>
<keyword evidence="1" id="KW-0812">Transmembrane</keyword>
<dbReference type="RefSeq" id="WP_197684970.1">
    <property type="nucleotide sequence ID" value="NZ_LT629750.1"/>
</dbReference>